<proteinExistence type="predicted"/>
<keyword evidence="3" id="KW-0206">Cytoskeleton</keyword>
<dbReference type="InterPro" id="IPR011989">
    <property type="entry name" value="ARM-like"/>
</dbReference>
<dbReference type="GO" id="GO:0008017">
    <property type="term" value="F:microtubule binding"/>
    <property type="evidence" value="ECO:0007669"/>
    <property type="project" value="TreeGrafter"/>
</dbReference>
<accession>A0A7R9SVI8</accession>
<sequence length="362" mass="39172">MKRVADSTCVVGTSPKITKTSELGPSVAQDENRCNESATLEKTPVSDAPVPNAREIAAAKAARVRLGLEEADPNDPATSANPDMNGKLPDGVEPEKVEIVNLPSDQLKPVENAEFELRSLTDRLGCPNWVTACEGLNTTRQLVLFNSEIIHSQLEAIILLVFNSVKNLRSAVQKSALICLCDLVNSYGDEILNLLAAQTANPSPILLLLQRSAQDKRFVADEAQKLLQLLGASCSADLTRESFFPYASHKSPKVRAEAAKMLNLSLMKMYECGSVEEMMSTCFQSLLKLTGTLISDSQPAARNAAQAMALTLCTAHRDSLDGNIDAQAAWEEICTKELSTSAALKVVKYCSESKKNLTSDQN</sequence>
<evidence type="ECO:0000256" key="3">
    <source>
        <dbReference type="ARBA" id="ARBA00023212"/>
    </source>
</evidence>
<dbReference type="SUPFAM" id="SSF48371">
    <property type="entry name" value="ARM repeat"/>
    <property type="match status" value="1"/>
</dbReference>
<dbReference type="InterPro" id="IPR016024">
    <property type="entry name" value="ARM-type_fold"/>
</dbReference>
<dbReference type="SMART" id="SM01349">
    <property type="entry name" value="TOG"/>
    <property type="match status" value="1"/>
</dbReference>
<dbReference type="GO" id="GO:0000226">
    <property type="term" value="P:microtubule cytoskeleton organization"/>
    <property type="evidence" value="ECO:0007669"/>
    <property type="project" value="TreeGrafter"/>
</dbReference>
<evidence type="ECO:0000256" key="4">
    <source>
        <dbReference type="SAM" id="MobiDB-lite"/>
    </source>
</evidence>
<dbReference type="EMBL" id="HBDV01000143">
    <property type="protein sequence ID" value="CAD8215811.1"/>
    <property type="molecule type" value="Transcribed_RNA"/>
</dbReference>
<keyword evidence="2" id="KW-0963">Cytoplasm</keyword>
<gene>
    <name evidence="6" type="ORF">PAMY1081_LOCUS85</name>
</gene>
<feature type="domain" description="TOG" evidence="5">
    <location>
        <begin position="106"/>
        <end position="344"/>
    </location>
</feature>
<feature type="region of interest" description="Disordered" evidence="4">
    <location>
        <begin position="15"/>
        <end position="50"/>
    </location>
</feature>
<evidence type="ECO:0000313" key="6">
    <source>
        <dbReference type="EMBL" id="CAD8215811.1"/>
    </source>
</evidence>
<dbReference type="InterPro" id="IPR034085">
    <property type="entry name" value="TOG"/>
</dbReference>
<evidence type="ECO:0000256" key="2">
    <source>
        <dbReference type="ARBA" id="ARBA00022490"/>
    </source>
</evidence>
<dbReference type="Pfam" id="PF21041">
    <property type="entry name" value="XMAP215_CLASP_TOG"/>
    <property type="match status" value="1"/>
</dbReference>
<comment type="subcellular location">
    <subcellularLocation>
        <location evidence="1">Cytoplasm</location>
        <location evidence="1">Cytoskeleton</location>
    </subcellularLocation>
</comment>
<protein>
    <recommendedName>
        <fullName evidence="5">TOG domain-containing protein</fullName>
    </recommendedName>
</protein>
<feature type="region of interest" description="Disordered" evidence="4">
    <location>
        <begin position="69"/>
        <end position="90"/>
    </location>
</feature>
<name>A0A7R9SVI8_9CHLO</name>
<dbReference type="AlphaFoldDB" id="A0A7R9SVI8"/>
<dbReference type="PANTHER" id="PTHR21567">
    <property type="entry name" value="CLASP"/>
    <property type="match status" value="1"/>
</dbReference>
<organism evidence="6">
    <name type="scientific">Polyblepharides amylifera</name>
    <dbReference type="NCBI Taxonomy" id="1486889"/>
    <lineage>
        <taxon>Eukaryota</taxon>
        <taxon>Viridiplantae</taxon>
        <taxon>Chlorophyta</taxon>
        <taxon>Pyramimonadophyceae</taxon>
        <taxon>Pyramimonadales</taxon>
        <taxon>Polyblepharidaceae</taxon>
        <taxon>Polyblepharides</taxon>
    </lineage>
</organism>
<dbReference type="Gene3D" id="1.25.10.10">
    <property type="entry name" value="Leucine-rich Repeat Variant"/>
    <property type="match status" value="1"/>
</dbReference>
<dbReference type="InterPro" id="IPR048491">
    <property type="entry name" value="XMAP215_CLASP_TOG"/>
</dbReference>
<dbReference type="GO" id="GO:0005881">
    <property type="term" value="C:cytoplasmic microtubule"/>
    <property type="evidence" value="ECO:0007669"/>
    <property type="project" value="TreeGrafter"/>
</dbReference>
<evidence type="ECO:0000259" key="5">
    <source>
        <dbReference type="SMART" id="SM01349"/>
    </source>
</evidence>
<dbReference type="PANTHER" id="PTHR21567:SF62">
    <property type="entry name" value="ARM REPEAT SUPERFAMILY PROTEIN"/>
    <property type="match status" value="1"/>
</dbReference>
<evidence type="ECO:0000256" key="1">
    <source>
        <dbReference type="ARBA" id="ARBA00004245"/>
    </source>
</evidence>
<reference evidence="6" key="1">
    <citation type="submission" date="2021-01" db="EMBL/GenBank/DDBJ databases">
        <authorList>
            <person name="Corre E."/>
            <person name="Pelletier E."/>
            <person name="Niang G."/>
            <person name="Scheremetjew M."/>
            <person name="Finn R."/>
            <person name="Kale V."/>
            <person name="Holt S."/>
            <person name="Cochrane G."/>
            <person name="Meng A."/>
            <person name="Brown T."/>
            <person name="Cohen L."/>
        </authorList>
    </citation>
    <scope>NUCLEOTIDE SEQUENCE</scope>
    <source>
        <strain evidence="6">CCMP720</strain>
    </source>
</reference>